<protein>
    <submittedName>
        <fullName evidence="1">Uncharacterized protein</fullName>
    </submittedName>
</protein>
<organism evidence="1 2">
    <name type="scientific">Streptomyces carminius</name>
    <dbReference type="NCBI Taxonomy" id="2665496"/>
    <lineage>
        <taxon>Bacteria</taxon>
        <taxon>Bacillati</taxon>
        <taxon>Actinomycetota</taxon>
        <taxon>Actinomycetes</taxon>
        <taxon>Kitasatosporales</taxon>
        <taxon>Streptomycetaceae</taxon>
        <taxon>Streptomyces</taxon>
    </lineage>
</organism>
<dbReference type="AlphaFoldDB" id="A0A2M8LYT8"/>
<keyword evidence="2" id="KW-1185">Reference proteome</keyword>
<proteinExistence type="predicted"/>
<gene>
    <name evidence="1" type="ORF">CUT44_14275</name>
</gene>
<evidence type="ECO:0000313" key="2">
    <source>
        <dbReference type="Proteomes" id="UP000230407"/>
    </source>
</evidence>
<dbReference type="EMBL" id="PGGW01000049">
    <property type="protein sequence ID" value="PJE97143.1"/>
    <property type="molecule type" value="Genomic_DNA"/>
</dbReference>
<reference evidence="1 2" key="1">
    <citation type="submission" date="2017-11" db="EMBL/GenBank/DDBJ databases">
        <title>Streptomyces carmine sp. nov., a novel actinomycete isolated from Sophora alopecuroides in Xinjiang, China.</title>
        <authorList>
            <person name="Wang Y."/>
            <person name="Luo X."/>
            <person name="Wan C."/>
            <person name="Zhang L."/>
        </authorList>
    </citation>
    <scope>NUCLEOTIDE SEQUENCE [LARGE SCALE GENOMIC DNA]</scope>
    <source>
        <strain evidence="1 2">TRM SA0054</strain>
    </source>
</reference>
<evidence type="ECO:0000313" key="1">
    <source>
        <dbReference type="EMBL" id="PJE97143.1"/>
    </source>
</evidence>
<sequence length="283" mass="31932">MGRQRGAAPKPRYEHKSAVEMARALKPLRRPISEQPTTLTVEEQEILAQCTAAVDTLQWAFWLAGKALESIREGRLYRAETTSFDEFVWKRWGMRKAYANKLIQTWRIAEAVFEFLSNEVAPIGATSRKPSPLAEKAEDALRALNQAQVWELVPVADAWDVDTATLVFRTAIEVDGVRVTAKVLKGAVEALPKEADAAEIVKHVRSYLTSSSSEEDENGPIDFTEKAERSVPYNWVRRLAKRDATAATRYLDALQEQIDRCRAELIPQQQQPEPETVQEPSLE</sequence>
<comment type="caution">
    <text evidence="1">The sequence shown here is derived from an EMBL/GenBank/DDBJ whole genome shotgun (WGS) entry which is preliminary data.</text>
</comment>
<dbReference type="Proteomes" id="UP000230407">
    <property type="component" value="Unassembled WGS sequence"/>
</dbReference>
<accession>A0A2M8LYT8</accession>
<name>A0A2M8LYT8_9ACTN</name>